<reference evidence="8 9" key="1">
    <citation type="submission" date="2017-03" db="EMBL/GenBank/DDBJ databases">
        <title>Complete Genome Sequence of a natural compounds producer, Streptomyces violaceus S21.</title>
        <authorList>
            <person name="Zhong C."/>
            <person name="Zhao Z."/>
            <person name="Fu J."/>
            <person name="Zong G."/>
            <person name="Qin R."/>
            <person name="Cao G."/>
        </authorList>
    </citation>
    <scope>NUCLEOTIDE SEQUENCE [LARGE SCALE GENOMIC DNA]</scope>
    <source>
        <strain evidence="8 9">S21</strain>
    </source>
</reference>
<keyword evidence="1" id="KW-0808">Transferase</keyword>
<sequence length="785" mass="77652">MSVGAGGGTGTGTGSGDCPQPGTSAGGGPPAGEGAGEGDRRGTALDGIRPLAVGDPARIGPYPLLGRLGAGGMGRVYLARSAGGRTVAVKVVHEEHIANGEFRARFRREIESARRVGGRWTAPVLDADADAEQPWVATGYVPGPSLEQAVREHGPLPVESVHALAEGLLRALRGIHAAGIVHRDLKPSNVLLTADGPRVIDFGIARAFQVSVESLLTSTGMVIGSPGFMAPEQILGEETGPGADVFSLGCVLMYATAGQLPFGAGASNQHAVMFRIVQSPPDLSAVADDRLRALIERCLTKNAAERPGVEELLAELAAAASVSASHGAWLPPVLLARLARQSALLLDADVPGRADAAGSADVPGRADVPDAPGGRNAPGRGADAPGVAEAPGAVGVPGAAEALGPADVPEAAEAPGVIDIPGAGEPGHSTAEPEPEADPWPEPPPAVPAVPAAVPASPAAARDLGTVDLRPHPAEGLAPARVPAPAPAPTDPGRVAPPTDPGPVLPSTGGRSRRRRVWVVAAVVVAVLVAGGTTAFLNRDPGGSADARGGESTPPGAGDTSSGPSAAPSGDDEDGAKGDGERDPKDKDADKGKGSGDKDKGEDGDGEKDTGSRSAGSASEGGGSGDGGSADSGSGSGAGGGGAQGGSGSSASGGSGGDGAKPPASNPDPAPDGQIPQHFVGTWSLESQYVVLQPHTVVIRRVSPGQSAVTLVADVQGSGHCEYTAKLSSVADGGNRINVGTGVVDRARSGPLCQDTEPSSFTVAGSGIQHDVGPAHGSGYRYNRG</sequence>
<dbReference type="GO" id="GO:0004674">
    <property type="term" value="F:protein serine/threonine kinase activity"/>
    <property type="evidence" value="ECO:0007669"/>
    <property type="project" value="UniProtKB-KW"/>
</dbReference>
<feature type="region of interest" description="Disordered" evidence="6">
    <location>
        <begin position="761"/>
        <end position="785"/>
    </location>
</feature>
<evidence type="ECO:0000256" key="3">
    <source>
        <dbReference type="ARBA" id="ARBA00022777"/>
    </source>
</evidence>
<protein>
    <submittedName>
        <fullName evidence="8">Serine/threonine protein kinase</fullName>
    </submittedName>
</protein>
<feature type="compositionally biased region" description="Gly residues" evidence="6">
    <location>
        <begin position="619"/>
        <end position="659"/>
    </location>
</feature>
<feature type="region of interest" description="Disordered" evidence="6">
    <location>
        <begin position="535"/>
        <end position="677"/>
    </location>
</feature>
<keyword evidence="8" id="KW-0723">Serine/threonine-protein kinase</keyword>
<feature type="compositionally biased region" description="Gly residues" evidence="6">
    <location>
        <begin position="24"/>
        <end position="35"/>
    </location>
</feature>
<dbReference type="PANTHER" id="PTHR43289">
    <property type="entry name" value="MITOGEN-ACTIVATED PROTEIN KINASE KINASE KINASE 20-RELATED"/>
    <property type="match status" value="1"/>
</dbReference>
<feature type="compositionally biased region" description="Low complexity" evidence="6">
    <location>
        <begin position="369"/>
        <end position="393"/>
    </location>
</feature>
<dbReference type="InterPro" id="IPR008271">
    <property type="entry name" value="Ser/Thr_kinase_AS"/>
</dbReference>
<keyword evidence="2 5" id="KW-0547">Nucleotide-binding</keyword>
<dbReference type="GO" id="GO:0005524">
    <property type="term" value="F:ATP binding"/>
    <property type="evidence" value="ECO:0007669"/>
    <property type="project" value="UniProtKB-UniRule"/>
</dbReference>
<keyword evidence="3 8" id="KW-0418">Kinase</keyword>
<dbReference type="InterPro" id="IPR017441">
    <property type="entry name" value="Protein_kinase_ATP_BS"/>
</dbReference>
<dbReference type="PANTHER" id="PTHR43289:SF34">
    <property type="entry name" value="SERINE_THREONINE-PROTEIN KINASE YBDM-RELATED"/>
    <property type="match status" value="1"/>
</dbReference>
<evidence type="ECO:0000256" key="4">
    <source>
        <dbReference type="ARBA" id="ARBA00022840"/>
    </source>
</evidence>
<dbReference type="PROSITE" id="PS00107">
    <property type="entry name" value="PROTEIN_KINASE_ATP"/>
    <property type="match status" value="1"/>
</dbReference>
<feature type="compositionally biased region" description="Gly residues" evidence="6">
    <location>
        <begin position="1"/>
        <end position="15"/>
    </location>
</feature>
<evidence type="ECO:0000256" key="2">
    <source>
        <dbReference type="ARBA" id="ARBA00022741"/>
    </source>
</evidence>
<dbReference type="InterPro" id="IPR011009">
    <property type="entry name" value="Kinase-like_dom_sf"/>
</dbReference>
<dbReference type="Pfam" id="PF00069">
    <property type="entry name" value="Pkinase"/>
    <property type="match status" value="1"/>
</dbReference>
<dbReference type="Gene3D" id="1.10.510.10">
    <property type="entry name" value="Transferase(Phosphotransferase) domain 1"/>
    <property type="match status" value="1"/>
</dbReference>
<dbReference type="Proteomes" id="UP000192445">
    <property type="component" value="Chromosome"/>
</dbReference>
<dbReference type="PROSITE" id="PS00108">
    <property type="entry name" value="PROTEIN_KINASE_ST"/>
    <property type="match status" value="1"/>
</dbReference>
<feature type="region of interest" description="Disordered" evidence="6">
    <location>
        <begin position="416"/>
        <end position="513"/>
    </location>
</feature>
<dbReference type="OrthoDB" id="9801841at2"/>
<dbReference type="AlphaFoldDB" id="A0A1V0UBF4"/>
<dbReference type="KEGG" id="svu:B1H20_14815"/>
<dbReference type="EMBL" id="CP020570">
    <property type="protein sequence ID" value="ARF62529.1"/>
    <property type="molecule type" value="Genomic_DNA"/>
</dbReference>
<feature type="region of interest" description="Disordered" evidence="6">
    <location>
        <begin position="1"/>
        <end position="47"/>
    </location>
</feature>
<dbReference type="SUPFAM" id="SSF56112">
    <property type="entry name" value="Protein kinase-like (PK-like)"/>
    <property type="match status" value="1"/>
</dbReference>
<evidence type="ECO:0000313" key="9">
    <source>
        <dbReference type="Proteomes" id="UP000192445"/>
    </source>
</evidence>
<feature type="binding site" evidence="5">
    <location>
        <position position="90"/>
    </location>
    <ligand>
        <name>ATP</name>
        <dbReference type="ChEBI" id="CHEBI:30616"/>
    </ligand>
</feature>
<feature type="compositionally biased region" description="Low complexity" evidence="6">
    <location>
        <begin position="449"/>
        <end position="461"/>
    </location>
</feature>
<evidence type="ECO:0000256" key="5">
    <source>
        <dbReference type="PROSITE-ProRule" id="PRU10141"/>
    </source>
</evidence>
<dbReference type="CDD" id="cd14014">
    <property type="entry name" value="STKc_PknB_like"/>
    <property type="match status" value="1"/>
</dbReference>
<dbReference type="SMART" id="SM00220">
    <property type="entry name" value="S_TKc"/>
    <property type="match status" value="1"/>
</dbReference>
<evidence type="ECO:0000259" key="7">
    <source>
        <dbReference type="PROSITE" id="PS50011"/>
    </source>
</evidence>
<feature type="region of interest" description="Disordered" evidence="6">
    <location>
        <begin position="353"/>
        <end position="393"/>
    </location>
</feature>
<organism evidence="8 9">
    <name type="scientific">Streptomyces violaceoruber</name>
    <dbReference type="NCBI Taxonomy" id="1935"/>
    <lineage>
        <taxon>Bacteria</taxon>
        <taxon>Bacillati</taxon>
        <taxon>Actinomycetota</taxon>
        <taxon>Actinomycetes</taxon>
        <taxon>Kitasatosporales</taxon>
        <taxon>Streptomycetaceae</taxon>
        <taxon>Streptomyces</taxon>
        <taxon>Streptomyces violaceoruber group</taxon>
    </lineage>
</organism>
<name>A0A1V0UBF4_STRVN</name>
<keyword evidence="4 5" id="KW-0067">ATP-binding</keyword>
<evidence type="ECO:0000256" key="6">
    <source>
        <dbReference type="SAM" id="MobiDB-lite"/>
    </source>
</evidence>
<evidence type="ECO:0000256" key="1">
    <source>
        <dbReference type="ARBA" id="ARBA00022679"/>
    </source>
</evidence>
<dbReference type="Gene3D" id="3.30.200.20">
    <property type="entry name" value="Phosphorylase Kinase, domain 1"/>
    <property type="match status" value="1"/>
</dbReference>
<dbReference type="RefSeq" id="WP_083192684.1">
    <property type="nucleotide sequence ID" value="NZ_CP020570.1"/>
</dbReference>
<gene>
    <name evidence="8" type="ORF">B1H20_14815</name>
</gene>
<accession>A0A1V0UBF4</accession>
<dbReference type="PROSITE" id="PS50011">
    <property type="entry name" value="PROTEIN_KINASE_DOM"/>
    <property type="match status" value="1"/>
</dbReference>
<evidence type="ECO:0000313" key="8">
    <source>
        <dbReference type="EMBL" id="ARF62529.1"/>
    </source>
</evidence>
<dbReference type="InterPro" id="IPR000719">
    <property type="entry name" value="Prot_kinase_dom"/>
</dbReference>
<feature type="domain" description="Protein kinase" evidence="7">
    <location>
        <begin position="62"/>
        <end position="330"/>
    </location>
</feature>
<feature type="compositionally biased region" description="Basic and acidic residues" evidence="6">
    <location>
        <begin position="575"/>
        <end position="611"/>
    </location>
</feature>
<dbReference type="STRING" id="1935.B1H20_14815"/>
<proteinExistence type="predicted"/>